<feature type="transmembrane region" description="Helical" evidence="1">
    <location>
        <begin position="51"/>
        <end position="78"/>
    </location>
</feature>
<dbReference type="AlphaFoldDB" id="A0A2A7NVT9"/>
<organism evidence="2 3">
    <name type="scientific">Mycolicibacterium diernhoferi</name>
    <dbReference type="NCBI Taxonomy" id="1801"/>
    <lineage>
        <taxon>Bacteria</taxon>
        <taxon>Bacillati</taxon>
        <taxon>Actinomycetota</taxon>
        <taxon>Actinomycetes</taxon>
        <taxon>Mycobacteriales</taxon>
        <taxon>Mycobacteriaceae</taxon>
        <taxon>Mycolicibacterium</taxon>
    </lineage>
</organism>
<dbReference type="RefSeq" id="WP_073858738.1">
    <property type="nucleotide sequence ID" value="NZ_BAAATC010000019.1"/>
</dbReference>
<protein>
    <submittedName>
        <fullName evidence="2">Uncharacterized protein</fullName>
    </submittedName>
</protein>
<evidence type="ECO:0000256" key="1">
    <source>
        <dbReference type="SAM" id="Phobius"/>
    </source>
</evidence>
<keyword evidence="1" id="KW-0812">Transmembrane</keyword>
<evidence type="ECO:0000313" key="2">
    <source>
        <dbReference type="EMBL" id="PEG54058.1"/>
    </source>
</evidence>
<gene>
    <name evidence="2" type="ORF">CRI78_13310</name>
</gene>
<sequence length="118" mass="12897">MTNTEAKAPVPGWLRMVLRCDRAGSSWYIGTGFFFAPALAVLSPWPTLTTVLWVVIALAGLWLGLLGIAMATGLAMVLRRNGEIDEDYWRSLLDYRNAPGVSAPQPVWSTPHSRPASV</sequence>
<evidence type="ECO:0000313" key="3">
    <source>
        <dbReference type="Proteomes" id="UP000220340"/>
    </source>
</evidence>
<keyword evidence="1" id="KW-0472">Membrane</keyword>
<proteinExistence type="predicted"/>
<dbReference type="Proteomes" id="UP000220340">
    <property type="component" value="Unassembled WGS sequence"/>
</dbReference>
<reference evidence="2 3" key="1">
    <citation type="submission" date="2017-10" db="EMBL/GenBank/DDBJ databases">
        <title>The new phylogeny of genus Mycobacterium.</title>
        <authorList>
            <person name="Tortoli E."/>
            <person name="Trovato A."/>
            <person name="Cirillo D.M."/>
        </authorList>
    </citation>
    <scope>NUCLEOTIDE SEQUENCE [LARGE SCALE GENOMIC DNA]</scope>
    <source>
        <strain evidence="2 3">IP141170001</strain>
    </source>
</reference>
<keyword evidence="1" id="KW-1133">Transmembrane helix</keyword>
<feature type="transmembrane region" description="Helical" evidence="1">
    <location>
        <begin position="25"/>
        <end position="45"/>
    </location>
</feature>
<dbReference type="OrthoDB" id="4375903at2"/>
<comment type="caution">
    <text evidence="2">The sequence shown here is derived from an EMBL/GenBank/DDBJ whole genome shotgun (WGS) entry which is preliminary data.</text>
</comment>
<keyword evidence="3" id="KW-1185">Reference proteome</keyword>
<dbReference type="EMBL" id="PDCR01000015">
    <property type="protein sequence ID" value="PEG54058.1"/>
    <property type="molecule type" value="Genomic_DNA"/>
</dbReference>
<accession>A0A2A7NVT9</accession>
<name>A0A2A7NVT9_9MYCO</name>